<gene>
    <name evidence="1" type="ORF">ACFFVB_10320</name>
</gene>
<accession>A0ABV5F206</accession>
<keyword evidence="2" id="KW-1185">Reference proteome</keyword>
<dbReference type="RefSeq" id="WP_382382656.1">
    <property type="nucleotide sequence ID" value="NZ_JBHMEZ010000011.1"/>
</dbReference>
<reference evidence="1 2" key="1">
    <citation type="submission" date="2024-09" db="EMBL/GenBank/DDBJ databases">
        <authorList>
            <person name="Sun Q."/>
            <person name="Mori K."/>
        </authorList>
    </citation>
    <scope>NUCLEOTIDE SEQUENCE [LARGE SCALE GENOMIC DNA]</scope>
    <source>
        <strain evidence="1 2">CECT 8286</strain>
    </source>
</reference>
<comment type="caution">
    <text evidence="1">The sequence shown here is derived from an EMBL/GenBank/DDBJ whole genome shotgun (WGS) entry which is preliminary data.</text>
</comment>
<dbReference type="Gene3D" id="3.40.1350.140">
    <property type="entry name" value="MepB-like"/>
    <property type="match status" value="1"/>
</dbReference>
<protein>
    <submittedName>
        <fullName evidence="1">MepB family protein</fullName>
    </submittedName>
</protein>
<evidence type="ECO:0000313" key="2">
    <source>
        <dbReference type="Proteomes" id="UP001589605"/>
    </source>
</evidence>
<evidence type="ECO:0000313" key="1">
    <source>
        <dbReference type="EMBL" id="MFB9053471.1"/>
    </source>
</evidence>
<organism evidence="1 2">
    <name type="scientific">Formosa undariae</name>
    <dbReference type="NCBI Taxonomy" id="1325436"/>
    <lineage>
        <taxon>Bacteria</taxon>
        <taxon>Pseudomonadati</taxon>
        <taxon>Bacteroidota</taxon>
        <taxon>Flavobacteriia</taxon>
        <taxon>Flavobacteriales</taxon>
        <taxon>Flavobacteriaceae</taxon>
        <taxon>Formosa</taxon>
    </lineage>
</organism>
<proteinExistence type="predicted"/>
<dbReference type="Pfam" id="PF08877">
    <property type="entry name" value="MepB-like"/>
    <property type="match status" value="1"/>
</dbReference>
<sequence length="164" mass="18908">MIPTIKEINKKLYIPAKLALSNFEIEKEGLLYEACRFNLNEAHILCRTAKITPKKVGQFVTFWNRNFEGITQPFSENDAFDFYVINVSKGELFGQFVIPKMVGMAKGLVSTEAKEGKRGFRVYPPWDIAVNPQAKRTQAWQLDYFISFEDPIDTNLVKKRYASE</sequence>
<dbReference type="PIRSF" id="PIRSF032285">
    <property type="entry name" value="UCP032285"/>
    <property type="match status" value="1"/>
</dbReference>
<name>A0ABV5F206_9FLAO</name>
<dbReference type="Proteomes" id="UP001589605">
    <property type="component" value="Unassembled WGS sequence"/>
</dbReference>
<dbReference type="EMBL" id="JBHMEZ010000011">
    <property type="protein sequence ID" value="MFB9053471.1"/>
    <property type="molecule type" value="Genomic_DNA"/>
</dbReference>
<dbReference type="InterPro" id="IPR038231">
    <property type="entry name" value="MepB-like_sf"/>
</dbReference>
<dbReference type="InterPro" id="IPR011235">
    <property type="entry name" value="MepB-like"/>
</dbReference>